<dbReference type="EMBL" id="JAVDQA010000009">
    <property type="protein sequence ID" value="MDR6301900.1"/>
    <property type="molecule type" value="Genomic_DNA"/>
</dbReference>
<organism evidence="1 2">
    <name type="scientific">Mesonia maritima</name>
    <dbReference type="NCBI Taxonomy" id="1793873"/>
    <lineage>
        <taxon>Bacteria</taxon>
        <taxon>Pseudomonadati</taxon>
        <taxon>Bacteroidota</taxon>
        <taxon>Flavobacteriia</taxon>
        <taxon>Flavobacteriales</taxon>
        <taxon>Flavobacteriaceae</taxon>
        <taxon>Mesonia</taxon>
    </lineage>
</organism>
<evidence type="ECO:0000313" key="2">
    <source>
        <dbReference type="Proteomes" id="UP001257659"/>
    </source>
</evidence>
<gene>
    <name evidence="1" type="ORF">GGR31_002575</name>
</gene>
<protein>
    <submittedName>
        <fullName evidence="1">Uncharacterized protein</fullName>
    </submittedName>
</protein>
<proteinExistence type="predicted"/>
<dbReference type="Proteomes" id="UP001257659">
    <property type="component" value="Unassembled WGS sequence"/>
</dbReference>
<accession>A0ABU1K9F6</accession>
<reference evidence="1 2" key="1">
    <citation type="submission" date="2023-07" db="EMBL/GenBank/DDBJ databases">
        <title>Genomic Encyclopedia of Type Strains, Phase IV (KMG-IV): sequencing the most valuable type-strain genomes for metagenomic binning, comparative biology and taxonomic classification.</title>
        <authorList>
            <person name="Goeker M."/>
        </authorList>
    </citation>
    <scope>NUCLEOTIDE SEQUENCE [LARGE SCALE GENOMIC DNA]</scope>
    <source>
        <strain evidence="1 2">DSM 102814</strain>
    </source>
</reference>
<keyword evidence="2" id="KW-1185">Reference proteome</keyword>
<sequence length="74" mass="8762">MDIIFETIIILIFRYPGAGIRWLISRIWKSNKKFKEFLNEDSYTNGIIALLFQLHISIPKNKKILLPTPYIIHC</sequence>
<comment type="caution">
    <text evidence="1">The sequence shown here is derived from an EMBL/GenBank/DDBJ whole genome shotgun (WGS) entry which is preliminary data.</text>
</comment>
<evidence type="ECO:0000313" key="1">
    <source>
        <dbReference type="EMBL" id="MDR6301900.1"/>
    </source>
</evidence>
<name>A0ABU1K9F6_9FLAO</name>